<evidence type="ECO:0000313" key="2">
    <source>
        <dbReference type="Proteomes" id="UP001204615"/>
    </source>
</evidence>
<comment type="caution">
    <text evidence="1">The sequence shown here is derived from an EMBL/GenBank/DDBJ whole genome shotgun (WGS) entry which is preliminary data.</text>
</comment>
<reference evidence="1 2" key="1">
    <citation type="submission" date="2022-06" db="EMBL/GenBank/DDBJ databases">
        <title>Dyella sp. Sa strain:Sa Genome sequencing.</title>
        <authorList>
            <person name="Park S."/>
        </authorList>
    </citation>
    <scope>NUCLEOTIDE SEQUENCE [LARGE SCALE GENOMIC DNA]</scope>
    <source>
        <strain evidence="1 2">Sa</strain>
    </source>
</reference>
<dbReference type="RefSeq" id="WP_253568826.1">
    <property type="nucleotide sequence ID" value="NZ_JAMZEK010000004.1"/>
</dbReference>
<accession>A0ABT1FF94</accession>
<name>A0ABT1FF94_9GAMM</name>
<keyword evidence="2" id="KW-1185">Reference proteome</keyword>
<gene>
    <name evidence="1" type="ORF">NC595_18440</name>
</gene>
<dbReference type="EMBL" id="JAMZEK010000004">
    <property type="protein sequence ID" value="MCP1376031.1"/>
    <property type="molecule type" value="Genomic_DNA"/>
</dbReference>
<evidence type="ECO:0000313" key="1">
    <source>
        <dbReference type="EMBL" id="MCP1376031.1"/>
    </source>
</evidence>
<protein>
    <recommendedName>
        <fullName evidence="3">Bacteriophage Rz lysis protein</fullName>
    </recommendedName>
</protein>
<evidence type="ECO:0008006" key="3">
    <source>
        <dbReference type="Google" id="ProtNLM"/>
    </source>
</evidence>
<dbReference type="Proteomes" id="UP001204615">
    <property type="component" value="Unassembled WGS sequence"/>
</dbReference>
<organism evidence="1 2">
    <name type="scientific">Dyella lutea</name>
    <dbReference type="NCBI Taxonomy" id="2950441"/>
    <lineage>
        <taxon>Bacteria</taxon>
        <taxon>Pseudomonadati</taxon>
        <taxon>Pseudomonadota</taxon>
        <taxon>Gammaproteobacteria</taxon>
        <taxon>Lysobacterales</taxon>
        <taxon>Rhodanobacteraceae</taxon>
        <taxon>Dyella</taxon>
    </lineage>
</organism>
<sequence length="176" mass="18106">MFGSLQLKLIVALVLALGLSGAGFWLHHSGVVSGRAEVQARWDEAKDQQAAVVAKADASNAEQTLTWTKQFAAAASVYEGVNHEKPPSVADSVAAGVARGDLRLRDEPAAGCPGSVPAATARSRAADAAAAAAATQRLADSVAAVRVGDACDIRDRQQSAQIVGLQEILRAERAGP</sequence>
<proteinExistence type="predicted"/>